<keyword evidence="7" id="KW-1185">Reference proteome</keyword>
<dbReference type="PANTHER" id="PTHR48081">
    <property type="entry name" value="AB HYDROLASE SUPERFAMILY PROTEIN C4A8.06C"/>
    <property type="match status" value="1"/>
</dbReference>
<evidence type="ECO:0000256" key="4">
    <source>
        <dbReference type="SAM" id="MobiDB-lite"/>
    </source>
</evidence>
<comment type="similarity">
    <text evidence="1">Belongs to the 'GDXG' lipolytic enzyme family.</text>
</comment>
<dbReference type="SUPFAM" id="SSF53474">
    <property type="entry name" value="alpha/beta-Hydrolases"/>
    <property type="match status" value="1"/>
</dbReference>
<dbReference type="InterPro" id="IPR002168">
    <property type="entry name" value="Lipase_GDXG_HIS_AS"/>
</dbReference>
<proteinExistence type="inferred from homology"/>
<dbReference type="Gene3D" id="3.40.50.1820">
    <property type="entry name" value="alpha/beta hydrolase"/>
    <property type="match status" value="1"/>
</dbReference>
<sequence>MTTSRATSPITTGGFPSVRPAASQPLDAGLDTLRQGRDASGATPMTRASVEENRARIVAGHRLCSAGPEVAKVEELAVAANADCAAVPVRVYTPDAEVAATLVYLHGGGWFTGDLDYADELCRFLAQDAGLRVVSVDYRLAPEHPYPLPLNDAEAALAWAAAEFPDVPLGISGDSAGGNLAAATLLRARDGGPAVAFQVLVYPVTDSDFDRDSYRACEHGFPLGRADLEHCFAHYAPDPAVRVGVEVSPVRADLSGMPPALVVVAGHDPLHDEGVAHAARLQDAGVPVTLVDHPTLCHGFLRFTGASPASTAARDDLVGLVARLARGDATAADRELDDYHCSDLSLTRRRFLEGDTR</sequence>
<dbReference type="InterPro" id="IPR013094">
    <property type="entry name" value="AB_hydrolase_3"/>
</dbReference>
<evidence type="ECO:0000256" key="1">
    <source>
        <dbReference type="ARBA" id="ARBA00010515"/>
    </source>
</evidence>
<accession>A0ABR6U7T1</accession>
<evidence type="ECO:0000256" key="3">
    <source>
        <dbReference type="PROSITE-ProRule" id="PRU10038"/>
    </source>
</evidence>
<feature type="domain" description="Alpha/beta hydrolase fold-3" evidence="5">
    <location>
        <begin position="102"/>
        <end position="301"/>
    </location>
</feature>
<gene>
    <name evidence="6" type="ORF">H7344_06920</name>
</gene>
<dbReference type="InterPro" id="IPR033140">
    <property type="entry name" value="Lipase_GDXG_put_SER_AS"/>
</dbReference>
<evidence type="ECO:0000259" key="5">
    <source>
        <dbReference type="Pfam" id="PF07859"/>
    </source>
</evidence>
<evidence type="ECO:0000313" key="6">
    <source>
        <dbReference type="EMBL" id="MBC2960024.1"/>
    </source>
</evidence>
<dbReference type="PROSITE" id="PS01174">
    <property type="entry name" value="LIPASE_GDXG_SER"/>
    <property type="match status" value="1"/>
</dbReference>
<evidence type="ECO:0000313" key="7">
    <source>
        <dbReference type="Proteomes" id="UP000604001"/>
    </source>
</evidence>
<dbReference type="GO" id="GO:0016787">
    <property type="term" value="F:hydrolase activity"/>
    <property type="evidence" value="ECO:0007669"/>
    <property type="project" value="UniProtKB-KW"/>
</dbReference>
<dbReference type="Proteomes" id="UP000604001">
    <property type="component" value="Unassembled WGS sequence"/>
</dbReference>
<name>A0ABR6U7T1_9ACTN</name>
<dbReference type="Pfam" id="PF07859">
    <property type="entry name" value="Abhydrolase_3"/>
    <property type="match status" value="1"/>
</dbReference>
<feature type="region of interest" description="Disordered" evidence="4">
    <location>
        <begin position="1"/>
        <end position="24"/>
    </location>
</feature>
<dbReference type="PANTHER" id="PTHR48081:SF8">
    <property type="entry name" value="ALPHA_BETA HYDROLASE FOLD-3 DOMAIN-CONTAINING PROTEIN-RELATED"/>
    <property type="match status" value="1"/>
</dbReference>
<protein>
    <submittedName>
        <fullName evidence="6">Alpha/beta hydrolase</fullName>
    </submittedName>
</protein>
<feature type="active site" evidence="3">
    <location>
        <position position="175"/>
    </location>
</feature>
<feature type="compositionally biased region" description="Polar residues" evidence="4">
    <location>
        <begin position="1"/>
        <end position="11"/>
    </location>
</feature>
<evidence type="ECO:0000256" key="2">
    <source>
        <dbReference type="ARBA" id="ARBA00022801"/>
    </source>
</evidence>
<reference evidence="6 7" key="1">
    <citation type="submission" date="2020-08" db="EMBL/GenBank/DDBJ databases">
        <title>novel species in genus Nocardioides.</title>
        <authorList>
            <person name="Zhang G."/>
        </authorList>
    </citation>
    <scope>NUCLEOTIDE SEQUENCE [LARGE SCALE GENOMIC DNA]</scope>
    <source>
        <strain evidence="6 7">SC8A-24</strain>
    </source>
</reference>
<dbReference type="RefSeq" id="WP_186345279.1">
    <property type="nucleotide sequence ID" value="NZ_BMMR01000003.1"/>
</dbReference>
<dbReference type="InterPro" id="IPR050300">
    <property type="entry name" value="GDXG_lipolytic_enzyme"/>
</dbReference>
<dbReference type="PROSITE" id="PS01173">
    <property type="entry name" value="LIPASE_GDXG_HIS"/>
    <property type="match status" value="1"/>
</dbReference>
<dbReference type="InterPro" id="IPR029058">
    <property type="entry name" value="AB_hydrolase_fold"/>
</dbReference>
<organism evidence="6 7">
    <name type="scientific">Nocardioides deserti</name>
    <dbReference type="NCBI Taxonomy" id="1588644"/>
    <lineage>
        <taxon>Bacteria</taxon>
        <taxon>Bacillati</taxon>
        <taxon>Actinomycetota</taxon>
        <taxon>Actinomycetes</taxon>
        <taxon>Propionibacteriales</taxon>
        <taxon>Nocardioidaceae</taxon>
        <taxon>Nocardioides</taxon>
    </lineage>
</organism>
<comment type="caution">
    <text evidence="6">The sequence shown here is derived from an EMBL/GenBank/DDBJ whole genome shotgun (WGS) entry which is preliminary data.</text>
</comment>
<keyword evidence="2 6" id="KW-0378">Hydrolase</keyword>
<dbReference type="EMBL" id="JACMYC010000003">
    <property type="protein sequence ID" value="MBC2960024.1"/>
    <property type="molecule type" value="Genomic_DNA"/>
</dbReference>